<dbReference type="GO" id="GO:0015297">
    <property type="term" value="F:antiporter activity"/>
    <property type="evidence" value="ECO:0007669"/>
    <property type="project" value="InterPro"/>
</dbReference>
<reference evidence="1" key="1">
    <citation type="submission" date="2019-09" db="EMBL/GenBank/DDBJ databases">
        <title>Distinct polysaccharide growth profiles of human intestinal Prevotella copri isolates.</title>
        <authorList>
            <person name="Fehlner-Peach H."/>
            <person name="Magnabosco C."/>
            <person name="Raghavan V."/>
            <person name="Scher J.U."/>
            <person name="Tett A."/>
            <person name="Cox L.M."/>
            <person name="Gottsegen C."/>
            <person name="Watters A."/>
            <person name="Wiltshire- Gordon J.D."/>
            <person name="Segata N."/>
            <person name="Bonneau R."/>
            <person name="Littman D.R."/>
        </authorList>
    </citation>
    <scope>NUCLEOTIDE SEQUENCE</scope>
    <source>
        <strain evidence="1">IAQ1183</strain>
    </source>
</reference>
<dbReference type="InterPro" id="IPR002528">
    <property type="entry name" value="MATE_fam"/>
</dbReference>
<dbReference type="Pfam" id="PF01554">
    <property type="entry name" value="MatE"/>
    <property type="match status" value="1"/>
</dbReference>
<dbReference type="AlphaFoldDB" id="A0A646FIZ4"/>
<accession>A0A646FIZ4</accession>
<name>A0A646FIZ4_9BACT</name>
<gene>
    <name evidence="1" type="ORF">F7D96_02160</name>
</gene>
<comment type="caution">
    <text evidence="1">The sequence shown here is derived from an EMBL/GenBank/DDBJ whole genome shotgun (WGS) entry which is preliminary data.</text>
</comment>
<dbReference type="EMBL" id="VZCX01000019">
    <property type="protein sequence ID" value="MQM95102.1"/>
    <property type="molecule type" value="Genomic_DNA"/>
</dbReference>
<proteinExistence type="predicted"/>
<dbReference type="GO" id="GO:0042910">
    <property type="term" value="F:xenobiotic transmembrane transporter activity"/>
    <property type="evidence" value="ECO:0007669"/>
    <property type="project" value="InterPro"/>
</dbReference>
<dbReference type="RefSeq" id="WP_367379513.1">
    <property type="nucleotide sequence ID" value="NZ_VZCS01000012.1"/>
</dbReference>
<sequence>MNWDSIKSILKLSIPLITSQLGLFFVQLSDTVMVGQIGSRDLAAISFGGNVYFFIYIF</sequence>
<evidence type="ECO:0000313" key="1">
    <source>
        <dbReference type="EMBL" id="MQM95102.1"/>
    </source>
</evidence>
<protein>
    <submittedName>
        <fullName evidence="1">MATE family efflux transporter</fullName>
    </submittedName>
</protein>
<feature type="non-terminal residue" evidence="1">
    <location>
        <position position="58"/>
    </location>
</feature>
<organism evidence="1">
    <name type="scientific">Segatella copri</name>
    <dbReference type="NCBI Taxonomy" id="165179"/>
    <lineage>
        <taxon>Bacteria</taxon>
        <taxon>Pseudomonadati</taxon>
        <taxon>Bacteroidota</taxon>
        <taxon>Bacteroidia</taxon>
        <taxon>Bacteroidales</taxon>
        <taxon>Prevotellaceae</taxon>
        <taxon>Segatella</taxon>
    </lineage>
</organism>
<dbReference type="GO" id="GO:0016020">
    <property type="term" value="C:membrane"/>
    <property type="evidence" value="ECO:0007669"/>
    <property type="project" value="InterPro"/>
</dbReference>
<dbReference type="Proteomes" id="UP001193463">
    <property type="component" value="Unassembled WGS sequence"/>
</dbReference>